<dbReference type="InterPro" id="IPR038005">
    <property type="entry name" value="RX-like_CC"/>
</dbReference>
<dbReference type="FunFam" id="3.40.50.300:FF:001091">
    <property type="entry name" value="Probable disease resistance protein At1g61300"/>
    <property type="match status" value="1"/>
</dbReference>
<dbReference type="Pfam" id="PF23598">
    <property type="entry name" value="LRR_14"/>
    <property type="match status" value="1"/>
</dbReference>
<evidence type="ECO:0000256" key="3">
    <source>
        <dbReference type="ARBA" id="ARBA00022737"/>
    </source>
</evidence>
<protein>
    <submittedName>
        <fullName evidence="11">Uncharacterized protein</fullName>
    </submittedName>
</protein>
<keyword evidence="3" id="KW-0677">Repeat</keyword>
<dbReference type="Pfam" id="PF23559">
    <property type="entry name" value="WHD_DRP"/>
    <property type="match status" value="1"/>
</dbReference>
<dbReference type="GO" id="GO:0005524">
    <property type="term" value="F:ATP binding"/>
    <property type="evidence" value="ECO:0007669"/>
    <property type="project" value="UniProtKB-KW"/>
</dbReference>
<dbReference type="InterPro" id="IPR002182">
    <property type="entry name" value="NB-ARC"/>
</dbReference>
<accession>A0AAD8K856</accession>
<comment type="similarity">
    <text evidence="1">Belongs to the disease resistance NB-LRR family.</text>
</comment>
<dbReference type="EMBL" id="JAUHHV010000007">
    <property type="protein sequence ID" value="KAK1418145.1"/>
    <property type="molecule type" value="Genomic_DNA"/>
</dbReference>
<dbReference type="FunFam" id="1.10.10.10:FF:000322">
    <property type="entry name" value="Probable disease resistance protein At1g63360"/>
    <property type="match status" value="1"/>
</dbReference>
<sequence>MADGAVNFLLEKVTAILMQEASLLGDSQSDVEAIKLELEIMRSCIRDAERSRLKSEMVETWVRQVREVAQKVEDVLDEYVYYKDMEADGSKGLKNLVQEMIKVPLHMSRRRKISLKLQKLKAQVQEVCERRKTYTFEEKKEDENRSARNASIDWWQRQEELSMFVDEDEIVGMGDNKEKLMEWLMEDDPRRMVISVVGMGGLGKTTLVTKVYNDQTIQRYFDCWAWVSVSQTNGVEELLRSMIKRLLGVKHEMVRSDLGLMTYRELVEMLIEYLQTKRYVIILDDVWNILLWSRIRIAFPENGLGSRIIFTTRNDNIAKSVGPGKHILHLDPLGEDDSWALFCRKAFWSDSGHSCPVELDELAQAITRKCEGLPLAIVAIGGLMRLRNQIAVEWKKIYDSLNWELSNNPVLKSVKGILSLSFNDLPFYLKHCFLYCCVFRDGYPIKRKKLIRLWVAEGFILERKGITMEEVAEEYLMELSLRSMIQVTETNDAGRLKTFRVHDVMRELAMTTSKKDNFCSTYDATEARTLSKVQRLSVYNRGENIRLCSWLSRHLRAFFVFQVETNSSFSMNGILSRFKLIKILDLEAVSVGSIPNSVGGLFNLRYLNLRGTNINELPRSIQRLKNLQTLDVQNTNLDKLPSGISIIPRLRHLLIGRSKASFGLRIPAEITKVGTLQTLALIEADEELIEKLRNLTELKRLDITNLKTIDGPRLCSSVEKMTDLRRLSITATAESEELVLEGLSYPPLFLQKLELVGKLSRLPPWIESLSNLTHLYLSCSSLGEDTDMLSSIQKLPILAYLELKKACKCRFLNFSAGGFLKLNKIQLLELTELVGLRLEKGTLPSIKELNLVRCQEMRSTLQGIQHLTSLQKLHLEEMPAELVEKLRGDEFKNVQHINTISLLYLSGQSRVLETLF</sequence>
<keyword evidence="2" id="KW-0433">Leucine-rich repeat</keyword>
<feature type="domain" description="Disease resistance protein winged helix" evidence="9">
    <location>
        <begin position="438"/>
        <end position="509"/>
    </location>
</feature>
<evidence type="ECO:0000256" key="4">
    <source>
        <dbReference type="ARBA" id="ARBA00022741"/>
    </source>
</evidence>
<proteinExistence type="inferred from homology"/>
<keyword evidence="12" id="KW-1185">Reference proteome</keyword>
<dbReference type="PANTHER" id="PTHR23155">
    <property type="entry name" value="DISEASE RESISTANCE PROTEIN RP"/>
    <property type="match status" value="1"/>
</dbReference>
<dbReference type="InterPro" id="IPR055414">
    <property type="entry name" value="LRR_R13L4/SHOC2-like"/>
</dbReference>
<dbReference type="SUPFAM" id="SSF52058">
    <property type="entry name" value="L domain-like"/>
    <property type="match status" value="1"/>
</dbReference>
<dbReference type="Pfam" id="PF00931">
    <property type="entry name" value="NB-ARC"/>
    <property type="match status" value="1"/>
</dbReference>
<feature type="domain" description="NB-ARC" evidence="7">
    <location>
        <begin position="175"/>
        <end position="348"/>
    </location>
</feature>
<evidence type="ECO:0000313" key="12">
    <source>
        <dbReference type="Proteomes" id="UP001229421"/>
    </source>
</evidence>
<dbReference type="Gene3D" id="1.20.5.4130">
    <property type="match status" value="1"/>
</dbReference>
<feature type="domain" description="Disease resistance N-terminal" evidence="8">
    <location>
        <begin position="5"/>
        <end position="86"/>
    </location>
</feature>
<dbReference type="GO" id="GO:0043531">
    <property type="term" value="F:ADP binding"/>
    <property type="evidence" value="ECO:0007669"/>
    <property type="project" value="InterPro"/>
</dbReference>
<dbReference type="CDD" id="cd14798">
    <property type="entry name" value="RX-CC_like"/>
    <property type="match status" value="1"/>
</dbReference>
<gene>
    <name evidence="11" type="ORF">QVD17_27284</name>
</gene>
<organism evidence="11 12">
    <name type="scientific">Tagetes erecta</name>
    <name type="common">African marigold</name>
    <dbReference type="NCBI Taxonomy" id="13708"/>
    <lineage>
        <taxon>Eukaryota</taxon>
        <taxon>Viridiplantae</taxon>
        <taxon>Streptophyta</taxon>
        <taxon>Embryophyta</taxon>
        <taxon>Tracheophyta</taxon>
        <taxon>Spermatophyta</taxon>
        <taxon>Magnoliopsida</taxon>
        <taxon>eudicotyledons</taxon>
        <taxon>Gunneridae</taxon>
        <taxon>Pentapetalae</taxon>
        <taxon>asterids</taxon>
        <taxon>campanulids</taxon>
        <taxon>Asterales</taxon>
        <taxon>Asteraceae</taxon>
        <taxon>Asteroideae</taxon>
        <taxon>Heliantheae alliance</taxon>
        <taxon>Tageteae</taxon>
        <taxon>Tagetes</taxon>
    </lineage>
</organism>
<dbReference type="Gene3D" id="3.80.10.10">
    <property type="entry name" value="Ribonuclease Inhibitor"/>
    <property type="match status" value="1"/>
</dbReference>
<dbReference type="Proteomes" id="UP001229421">
    <property type="component" value="Unassembled WGS sequence"/>
</dbReference>
<dbReference type="SUPFAM" id="SSF52540">
    <property type="entry name" value="P-loop containing nucleoside triphosphate hydrolases"/>
    <property type="match status" value="1"/>
</dbReference>
<keyword evidence="5" id="KW-0611">Plant defense</keyword>
<dbReference type="InterPro" id="IPR044974">
    <property type="entry name" value="Disease_R_plants"/>
</dbReference>
<dbReference type="InterPro" id="IPR042197">
    <property type="entry name" value="Apaf_helical"/>
</dbReference>
<dbReference type="GO" id="GO:0098542">
    <property type="term" value="P:defense response to other organism"/>
    <property type="evidence" value="ECO:0007669"/>
    <property type="project" value="TreeGrafter"/>
</dbReference>
<name>A0AAD8K856_TARER</name>
<dbReference type="PRINTS" id="PR00364">
    <property type="entry name" value="DISEASERSIST"/>
</dbReference>
<dbReference type="AlphaFoldDB" id="A0AAD8K856"/>
<comment type="caution">
    <text evidence="11">The sequence shown here is derived from an EMBL/GenBank/DDBJ whole genome shotgun (WGS) entry which is preliminary data.</text>
</comment>
<keyword evidence="6" id="KW-0067">ATP-binding</keyword>
<evidence type="ECO:0000256" key="2">
    <source>
        <dbReference type="ARBA" id="ARBA00022614"/>
    </source>
</evidence>
<dbReference type="Pfam" id="PF18052">
    <property type="entry name" value="Rx_N"/>
    <property type="match status" value="1"/>
</dbReference>
<evidence type="ECO:0000259" key="9">
    <source>
        <dbReference type="Pfam" id="PF23559"/>
    </source>
</evidence>
<dbReference type="GO" id="GO:0051607">
    <property type="term" value="P:defense response to virus"/>
    <property type="evidence" value="ECO:0007669"/>
    <property type="project" value="UniProtKB-ARBA"/>
</dbReference>
<evidence type="ECO:0000256" key="5">
    <source>
        <dbReference type="ARBA" id="ARBA00022821"/>
    </source>
</evidence>
<dbReference type="InterPro" id="IPR041118">
    <property type="entry name" value="Rx_N"/>
</dbReference>
<evidence type="ECO:0000256" key="1">
    <source>
        <dbReference type="ARBA" id="ARBA00008894"/>
    </source>
</evidence>
<dbReference type="PANTHER" id="PTHR23155:SF1232">
    <property type="entry name" value="OS09G0270700 PROTEIN"/>
    <property type="match status" value="1"/>
</dbReference>
<dbReference type="Gene3D" id="1.10.10.10">
    <property type="entry name" value="Winged helix-like DNA-binding domain superfamily/Winged helix DNA-binding domain"/>
    <property type="match status" value="1"/>
</dbReference>
<evidence type="ECO:0000259" key="8">
    <source>
        <dbReference type="Pfam" id="PF18052"/>
    </source>
</evidence>
<dbReference type="Gene3D" id="1.10.8.430">
    <property type="entry name" value="Helical domain of apoptotic protease-activating factors"/>
    <property type="match status" value="1"/>
</dbReference>
<evidence type="ECO:0000256" key="6">
    <source>
        <dbReference type="ARBA" id="ARBA00022840"/>
    </source>
</evidence>
<evidence type="ECO:0000313" key="11">
    <source>
        <dbReference type="EMBL" id="KAK1418145.1"/>
    </source>
</evidence>
<dbReference type="Gene3D" id="3.40.50.300">
    <property type="entry name" value="P-loop containing nucleotide triphosphate hydrolases"/>
    <property type="match status" value="1"/>
</dbReference>
<evidence type="ECO:0000259" key="10">
    <source>
        <dbReference type="Pfam" id="PF23598"/>
    </source>
</evidence>
<feature type="domain" description="Disease resistance R13L4/SHOC-2-like LRR" evidence="10">
    <location>
        <begin position="554"/>
        <end position="875"/>
    </location>
</feature>
<keyword evidence="4" id="KW-0547">Nucleotide-binding</keyword>
<reference evidence="11" key="1">
    <citation type="journal article" date="2023" name="bioRxiv">
        <title>Improved chromosome-level genome assembly for marigold (Tagetes erecta).</title>
        <authorList>
            <person name="Jiang F."/>
            <person name="Yuan L."/>
            <person name="Wang S."/>
            <person name="Wang H."/>
            <person name="Xu D."/>
            <person name="Wang A."/>
            <person name="Fan W."/>
        </authorList>
    </citation>
    <scope>NUCLEOTIDE SEQUENCE</scope>
    <source>
        <strain evidence="11">WSJ</strain>
        <tissue evidence="11">Leaf</tissue>
    </source>
</reference>
<dbReference type="InterPro" id="IPR027417">
    <property type="entry name" value="P-loop_NTPase"/>
</dbReference>
<evidence type="ECO:0000259" key="7">
    <source>
        <dbReference type="Pfam" id="PF00931"/>
    </source>
</evidence>
<dbReference type="InterPro" id="IPR058922">
    <property type="entry name" value="WHD_DRP"/>
</dbReference>
<dbReference type="InterPro" id="IPR032675">
    <property type="entry name" value="LRR_dom_sf"/>
</dbReference>
<dbReference type="InterPro" id="IPR036388">
    <property type="entry name" value="WH-like_DNA-bd_sf"/>
</dbReference>